<dbReference type="SUPFAM" id="SSF52317">
    <property type="entry name" value="Class I glutamine amidotransferase-like"/>
    <property type="match status" value="1"/>
</dbReference>
<dbReference type="PANTHER" id="PTHR42695:SF5">
    <property type="entry name" value="GLUTAMINE AMIDOTRANSFERASE YLR126C-RELATED"/>
    <property type="match status" value="1"/>
</dbReference>
<keyword evidence="1" id="KW-0808">Transferase</keyword>
<dbReference type="Gene3D" id="3.40.50.880">
    <property type="match status" value="1"/>
</dbReference>
<dbReference type="InterPro" id="IPR029062">
    <property type="entry name" value="Class_I_gatase-like"/>
</dbReference>
<name>A0A653B261_ECTOL</name>
<gene>
    <name evidence="1" type="ORF">POT9AD_1764</name>
</gene>
<dbReference type="GO" id="GO:0005829">
    <property type="term" value="C:cytosol"/>
    <property type="evidence" value="ECO:0007669"/>
    <property type="project" value="TreeGrafter"/>
</dbReference>
<dbReference type="EMBL" id="LR130779">
    <property type="protein sequence ID" value="VDN62744.1"/>
    <property type="molecule type" value="Genomic_DNA"/>
</dbReference>
<accession>A0A653B261</accession>
<sequence length="233" mass="25608">MRIALLQHTPSAGPAALDRWLDGHQVSWHRLYAGAPLPGLDEFDLLMLLDGALSVHDERHHLWMSAEKRLIHRALLARKRVFGSGLGALLLAEALGARIQHADTDVQVGWWQLEKCTSSRQSPLGRMLPPRLLALHWQRETCSLPHGAIALYGSPVAELQGFVWQERAIGLLCQLECDGASLDERLQQGVAELGRPSEQDIAAIRDGAPHAASANATLFRVLDYLSGAHAHMT</sequence>
<evidence type="ECO:0000313" key="1">
    <source>
        <dbReference type="EMBL" id="VDN62744.1"/>
    </source>
</evidence>
<dbReference type="OrthoDB" id="9813383at2"/>
<protein>
    <submittedName>
        <fullName evidence="1">Glutamine amidotransferase, class I</fullName>
    </submittedName>
</protein>
<dbReference type="PANTHER" id="PTHR42695">
    <property type="entry name" value="GLUTAMINE AMIDOTRANSFERASE YLR126C-RELATED"/>
    <property type="match status" value="1"/>
</dbReference>
<dbReference type="AlphaFoldDB" id="A0A653B261"/>
<dbReference type="GO" id="GO:0016740">
    <property type="term" value="F:transferase activity"/>
    <property type="evidence" value="ECO:0007669"/>
    <property type="project" value="UniProtKB-KW"/>
</dbReference>
<keyword evidence="1" id="KW-0315">Glutamine amidotransferase</keyword>
<dbReference type="InterPro" id="IPR044992">
    <property type="entry name" value="ChyE-like"/>
</dbReference>
<proteinExistence type="predicted"/>
<organism evidence="1">
    <name type="scientific">Ectopseudomonas oleovorans</name>
    <name type="common">Pseudomonas oleovorans</name>
    <dbReference type="NCBI Taxonomy" id="301"/>
    <lineage>
        <taxon>Bacteria</taxon>
        <taxon>Pseudomonadati</taxon>
        <taxon>Pseudomonadota</taxon>
        <taxon>Gammaproteobacteria</taxon>
        <taxon>Pseudomonadales</taxon>
        <taxon>Pseudomonadaceae</taxon>
        <taxon>Ectopseudomonas</taxon>
    </lineage>
</organism>
<reference evidence="1" key="1">
    <citation type="submission" date="2018-11" db="EMBL/GenBank/DDBJ databases">
        <authorList>
            <consortium name="Genoscope - CEA"/>
            <person name="William W."/>
        </authorList>
    </citation>
    <scope>NUCLEOTIDE SEQUENCE [LARGE SCALE GENOMIC DNA]</scope>
    <source>
        <strain evidence="1">T9AD</strain>
    </source>
</reference>